<organism evidence="2">
    <name type="scientific">Arion vulgaris</name>
    <dbReference type="NCBI Taxonomy" id="1028688"/>
    <lineage>
        <taxon>Eukaryota</taxon>
        <taxon>Metazoa</taxon>
        <taxon>Spiralia</taxon>
        <taxon>Lophotrochozoa</taxon>
        <taxon>Mollusca</taxon>
        <taxon>Gastropoda</taxon>
        <taxon>Heterobranchia</taxon>
        <taxon>Euthyneura</taxon>
        <taxon>Panpulmonata</taxon>
        <taxon>Eupulmonata</taxon>
        <taxon>Stylommatophora</taxon>
        <taxon>Helicina</taxon>
        <taxon>Arionoidea</taxon>
        <taxon>Arionidae</taxon>
        <taxon>Arion</taxon>
    </lineage>
</organism>
<name>A0A0B7BUK6_9EUPU</name>
<accession>A0A0B7BUK6</accession>
<dbReference type="AlphaFoldDB" id="A0A0B7BUK6"/>
<reference evidence="2" key="1">
    <citation type="submission" date="2014-12" db="EMBL/GenBank/DDBJ databases">
        <title>Insight into the proteome of Arion vulgaris.</title>
        <authorList>
            <person name="Aradska J."/>
            <person name="Bulat T."/>
            <person name="Smidak R."/>
            <person name="Sarate P."/>
            <person name="Gangsoo J."/>
            <person name="Sialana F."/>
            <person name="Bilban M."/>
            <person name="Lubec G."/>
        </authorList>
    </citation>
    <scope>NUCLEOTIDE SEQUENCE</scope>
    <source>
        <tissue evidence="2">Skin</tissue>
    </source>
</reference>
<gene>
    <name evidence="2" type="primary">ORF213076</name>
</gene>
<feature type="region of interest" description="Disordered" evidence="1">
    <location>
        <begin position="1"/>
        <end position="30"/>
    </location>
</feature>
<feature type="compositionally biased region" description="Basic and acidic residues" evidence="1">
    <location>
        <begin position="14"/>
        <end position="30"/>
    </location>
</feature>
<feature type="non-terminal residue" evidence="2">
    <location>
        <position position="1"/>
    </location>
</feature>
<proteinExistence type="predicted"/>
<protein>
    <submittedName>
        <fullName evidence="2">Uncharacterized protein</fullName>
    </submittedName>
</protein>
<evidence type="ECO:0000313" key="2">
    <source>
        <dbReference type="EMBL" id="CEK96688.1"/>
    </source>
</evidence>
<sequence>ETTPRKFAARQPMRKKDPAGRETERKKMERDLERMAMDRQAWRPWLKAYTSPGAKKNSSSRMM</sequence>
<evidence type="ECO:0000256" key="1">
    <source>
        <dbReference type="SAM" id="MobiDB-lite"/>
    </source>
</evidence>
<dbReference type="EMBL" id="HACG01049823">
    <property type="protein sequence ID" value="CEK96688.1"/>
    <property type="molecule type" value="Transcribed_RNA"/>
</dbReference>